<name>A0A2P8HPW4_CHINA</name>
<evidence type="ECO:0000313" key="2">
    <source>
        <dbReference type="EMBL" id="PSL48259.1"/>
    </source>
</evidence>
<dbReference type="SUPFAM" id="SSF51905">
    <property type="entry name" value="FAD/NAD(P)-binding domain"/>
    <property type="match status" value="1"/>
</dbReference>
<reference evidence="2 3" key="1">
    <citation type="submission" date="2018-03" db="EMBL/GenBank/DDBJ databases">
        <title>Genomic Encyclopedia of Archaeal and Bacterial Type Strains, Phase II (KMG-II): from individual species to whole genera.</title>
        <authorList>
            <person name="Goeker M."/>
        </authorList>
    </citation>
    <scope>NUCLEOTIDE SEQUENCE [LARGE SCALE GENOMIC DNA]</scope>
    <source>
        <strain evidence="2 3">DSM 24859</strain>
    </source>
</reference>
<organism evidence="2 3">
    <name type="scientific">Chitinophaga niastensis</name>
    <dbReference type="NCBI Taxonomy" id="536980"/>
    <lineage>
        <taxon>Bacteria</taxon>
        <taxon>Pseudomonadati</taxon>
        <taxon>Bacteroidota</taxon>
        <taxon>Chitinophagia</taxon>
        <taxon>Chitinophagales</taxon>
        <taxon>Chitinophagaceae</taxon>
        <taxon>Chitinophaga</taxon>
    </lineage>
</organism>
<dbReference type="Proteomes" id="UP000240971">
    <property type="component" value="Unassembled WGS sequence"/>
</dbReference>
<dbReference type="InterPro" id="IPR002938">
    <property type="entry name" value="FAD-bd"/>
</dbReference>
<dbReference type="Gene3D" id="3.50.50.60">
    <property type="entry name" value="FAD/NAD(P)-binding domain"/>
    <property type="match status" value="1"/>
</dbReference>
<feature type="domain" description="FAD-binding" evidence="1">
    <location>
        <begin position="7"/>
        <end position="328"/>
    </location>
</feature>
<comment type="caution">
    <text evidence="2">The sequence shown here is derived from an EMBL/GenBank/DDBJ whole genome shotgun (WGS) entry which is preliminary data.</text>
</comment>
<dbReference type="OrthoDB" id="9806565at2"/>
<evidence type="ECO:0000259" key="1">
    <source>
        <dbReference type="Pfam" id="PF01494"/>
    </source>
</evidence>
<evidence type="ECO:0000313" key="3">
    <source>
        <dbReference type="Proteomes" id="UP000240971"/>
    </source>
</evidence>
<dbReference type="PRINTS" id="PR00420">
    <property type="entry name" value="RNGMNOXGNASE"/>
</dbReference>
<dbReference type="RefSeq" id="WP_106528650.1">
    <property type="nucleotide sequence ID" value="NZ_PYAW01000002.1"/>
</dbReference>
<sequence length="381" mass="42700">MQIDIYTDIFIAGGGPAGTAAALCLLTHTTCKVVVAEASAYDNVRVGEHVDASIFQLLEYAGIPRNAFDNAGIQEGYNSEAAWGSDRLISRHSIYTTEGRSYQLDRQLFDPFLAAQVATHGGQLFPRTKALQYQQTANGHWTILLQHETKGQFHVHAKFLLDATGRQAQVCRHLGIPGNRYDQLTGIGAYLQLDATHTPEQKILLETTPEGWWYYATIPGNRLAVTFFTDSDLIKKHQWQHHYNWNRLLATTKHLLPLTRGSHAYGKPWVKNAFTQITDTASIKNFLATGDAALSFDPISSMGLGFAISSACHAALAANLHLQGDSASSISYRKDLQQHFRNYLQLRASFYKKEQRWTEAPFWERRIKRISDTVSTDSDNI</sequence>
<dbReference type="PANTHER" id="PTHR43747:SF1">
    <property type="entry name" value="SLR1998 PROTEIN"/>
    <property type="match status" value="1"/>
</dbReference>
<gene>
    <name evidence="2" type="ORF">CLV51_1021124</name>
</gene>
<dbReference type="InterPro" id="IPR050816">
    <property type="entry name" value="Flavin-dep_Halogenase_NPB"/>
</dbReference>
<dbReference type="GO" id="GO:0071949">
    <property type="term" value="F:FAD binding"/>
    <property type="evidence" value="ECO:0007669"/>
    <property type="project" value="InterPro"/>
</dbReference>
<proteinExistence type="predicted"/>
<dbReference type="EMBL" id="PYAW01000002">
    <property type="protein sequence ID" value="PSL48259.1"/>
    <property type="molecule type" value="Genomic_DNA"/>
</dbReference>
<dbReference type="Pfam" id="PF01494">
    <property type="entry name" value="FAD_binding_3"/>
    <property type="match status" value="1"/>
</dbReference>
<dbReference type="AlphaFoldDB" id="A0A2P8HPW4"/>
<protein>
    <submittedName>
        <fullName evidence="2">Flavin-dependent dehydrogenase</fullName>
    </submittedName>
</protein>
<dbReference type="InterPro" id="IPR036188">
    <property type="entry name" value="FAD/NAD-bd_sf"/>
</dbReference>
<dbReference type="NCBIfam" id="NF038171">
    <property type="entry name" value="maturase_LodB"/>
    <property type="match status" value="1"/>
</dbReference>
<dbReference type="Gene3D" id="3.30.9.100">
    <property type="match status" value="1"/>
</dbReference>
<accession>A0A2P8HPW4</accession>
<keyword evidence="3" id="KW-1185">Reference proteome</keyword>
<dbReference type="PANTHER" id="PTHR43747">
    <property type="entry name" value="FAD-BINDING PROTEIN"/>
    <property type="match status" value="1"/>
</dbReference>